<organism evidence="4 5">
    <name type="scientific">Granulicatella balaenopterae</name>
    <dbReference type="NCBI Taxonomy" id="137733"/>
    <lineage>
        <taxon>Bacteria</taxon>
        <taxon>Bacillati</taxon>
        <taxon>Bacillota</taxon>
        <taxon>Bacilli</taxon>
        <taxon>Lactobacillales</taxon>
        <taxon>Carnobacteriaceae</taxon>
        <taxon>Granulicatella</taxon>
    </lineage>
</organism>
<dbReference type="Proteomes" id="UP000198556">
    <property type="component" value="Unassembled WGS sequence"/>
</dbReference>
<reference evidence="4 5" key="1">
    <citation type="submission" date="2016-10" db="EMBL/GenBank/DDBJ databases">
        <authorList>
            <person name="de Groot N.N."/>
        </authorList>
    </citation>
    <scope>NUCLEOTIDE SEQUENCE [LARGE SCALE GENOMIC DNA]</scope>
    <source>
        <strain evidence="4 5">DSM 15827</strain>
    </source>
</reference>
<dbReference type="InterPro" id="IPR010330">
    <property type="entry name" value="CoiA_nuc"/>
</dbReference>
<proteinExistence type="predicted"/>
<keyword evidence="5" id="KW-1185">Reference proteome</keyword>
<evidence type="ECO:0000259" key="2">
    <source>
        <dbReference type="Pfam" id="PF25165"/>
    </source>
</evidence>
<name>A0A1H9MMH7_9LACT</name>
<dbReference type="InterPro" id="IPR057150">
    <property type="entry name" value="DUF7828"/>
</dbReference>
<feature type="domain" description="Competence protein CoiA C-terminal" evidence="3">
    <location>
        <begin position="232"/>
        <end position="356"/>
    </location>
</feature>
<sequence>MRIAKNEHGELVYCEVGKLLDNNQHYFCPKCGEPLILNTNQRQLQYFSHQANKYSSGETTQHKNGKIALSEWLKQAGYQTTLELTMENHEQRADVICEDAQTQIVVEYQCSPIPAKELTKRDKGYQNLGYQTLWILGENYYKQQQLNDTLAYCMLYHPHFEYFLVFLVENNLLLKTHLQLDQYTKKVHYQEIRLPLKKYQAKKMLDFLLSSKKGIPIKGDYRQEYFTKERKHQILLNTQEENRQFLLALYLAHIHLFDLPQICWQLPKYSVVFKSANYLWRGYIMMWLAEQSGNKISLGDVLDEVNRLIHTNRLRLYPTYQSKRLKKELQLFLKELKEQGIVKEIGHNHWIIKNNFEIKSEKW</sequence>
<evidence type="ECO:0000259" key="1">
    <source>
        <dbReference type="Pfam" id="PF06054"/>
    </source>
</evidence>
<dbReference type="Pfam" id="PF06054">
    <property type="entry name" value="CoiA_nuc"/>
    <property type="match status" value="1"/>
</dbReference>
<dbReference type="RefSeq" id="WP_089747132.1">
    <property type="nucleotide sequence ID" value="NZ_FOGF01000028.1"/>
</dbReference>
<gene>
    <name evidence="4" type="ORF">SAMN05421767_12818</name>
</gene>
<protein>
    <submittedName>
        <fullName evidence="4">Competence protein CoiA-like family, contains a predicted nuclease domain</fullName>
    </submittedName>
</protein>
<feature type="domain" description="Competence protein CoiA nuclease-like" evidence="1">
    <location>
        <begin position="58"/>
        <end position="205"/>
    </location>
</feature>
<evidence type="ECO:0000259" key="3">
    <source>
        <dbReference type="Pfam" id="PF25166"/>
    </source>
</evidence>
<dbReference type="InterPro" id="IPR057252">
    <property type="entry name" value="CoiA_C"/>
</dbReference>
<dbReference type="STRING" id="137733.SAMN05421767_12818"/>
<dbReference type="Pfam" id="PF25165">
    <property type="entry name" value="DUF7828"/>
    <property type="match status" value="1"/>
</dbReference>
<accession>A0A1H9MMH7</accession>
<evidence type="ECO:0000313" key="4">
    <source>
        <dbReference type="EMBL" id="SER24914.1"/>
    </source>
</evidence>
<dbReference type="AlphaFoldDB" id="A0A1H9MMH7"/>
<dbReference type="OrthoDB" id="3784230at2"/>
<evidence type="ECO:0000313" key="5">
    <source>
        <dbReference type="Proteomes" id="UP000198556"/>
    </source>
</evidence>
<dbReference type="EMBL" id="FOGF01000028">
    <property type="protein sequence ID" value="SER24914.1"/>
    <property type="molecule type" value="Genomic_DNA"/>
</dbReference>
<dbReference type="Pfam" id="PF25166">
    <property type="entry name" value="CoiA_C"/>
    <property type="match status" value="1"/>
</dbReference>
<feature type="domain" description="DUF7828" evidence="2">
    <location>
        <begin position="1"/>
        <end position="56"/>
    </location>
</feature>